<feature type="transmembrane region" description="Helical" evidence="7">
    <location>
        <begin position="12"/>
        <end position="30"/>
    </location>
</feature>
<feature type="transmembrane region" description="Helical" evidence="7">
    <location>
        <begin position="214"/>
        <end position="232"/>
    </location>
</feature>
<name>A0A093UXX1_TALMA</name>
<comment type="caution">
    <text evidence="9">The sequence shown here is derived from an EMBL/GenBank/DDBJ whole genome shotgun (WGS) entry which is preliminary data.</text>
</comment>
<accession>A0A093UXX1</accession>
<sequence>MDSDVGTSLVRGVWAAMGIAVVIVSLRVFAKIKIHQFRVDDVLMIIAMILAIIATAFLTLSVHHGFGRNLQTMAEEGHISDVQAVLKYIAIQVPIVTVSTTLARCSFILYLLAILGNNKNYRYALWAVMIWQFAGNIVSAVLPLSICRNVNILWDWTTVTTCGNTTAVIQFAYYSNSLSPFTLRANSACDLFLAVFPTLIFWNLNLKMRVKIGVILLLSLGLVAMIASIVKTTKLTSVPGVTNLGATGGLELFRWGYVENAIIIITSSVPCIRPLIMSSVRKFSSRGYSRSYELTGPQTGQRRTGHDETAQTRRTRGRFTNKNDTIDDTGSVERILDPGHGNVNTTVSGRRDSPTHEEQGITKFVEISVVSGDQFDRRNP</sequence>
<dbReference type="HOGENOM" id="CLU_028200_3_7_1"/>
<evidence type="ECO:0000256" key="7">
    <source>
        <dbReference type="SAM" id="Phobius"/>
    </source>
</evidence>
<dbReference type="InterPro" id="IPR049326">
    <property type="entry name" value="Rhodopsin_dom_fungi"/>
</dbReference>
<feature type="transmembrane region" description="Helical" evidence="7">
    <location>
        <begin position="124"/>
        <end position="146"/>
    </location>
</feature>
<gene>
    <name evidence="9" type="ORF">GQ26_0251830</name>
</gene>
<reference key="1">
    <citation type="journal article" date="2014" name="PLoS Genet.">
        <title>Signature Gene Expression Reveals Novel Clues to the Molecular Mechanisms of Dimorphic Transition in Penicillium marneffei.</title>
        <authorList>
            <person name="Yang E."/>
            <person name="Wang G."/>
            <person name="Cai J."/>
            <person name="Woo P.C."/>
            <person name="Lau S.K."/>
            <person name="Yuen K.-Y."/>
            <person name="Chow W.-N."/>
            <person name="Lin X."/>
        </authorList>
    </citation>
    <scope>NUCLEOTIDE SEQUENCE [LARGE SCALE GENOMIC DNA]</scope>
    <source>
        <strain>PM1</strain>
    </source>
</reference>
<evidence type="ECO:0000256" key="1">
    <source>
        <dbReference type="ARBA" id="ARBA00004141"/>
    </source>
</evidence>
<feature type="compositionally biased region" description="Basic and acidic residues" evidence="6">
    <location>
        <begin position="349"/>
        <end position="358"/>
    </location>
</feature>
<evidence type="ECO:0000256" key="5">
    <source>
        <dbReference type="ARBA" id="ARBA00038359"/>
    </source>
</evidence>
<feature type="transmembrane region" description="Helical" evidence="7">
    <location>
        <begin position="86"/>
        <end position="112"/>
    </location>
</feature>
<comment type="similarity">
    <text evidence="5">Belongs to the SAT4 family.</text>
</comment>
<evidence type="ECO:0000256" key="4">
    <source>
        <dbReference type="ARBA" id="ARBA00023136"/>
    </source>
</evidence>
<evidence type="ECO:0000256" key="3">
    <source>
        <dbReference type="ARBA" id="ARBA00022989"/>
    </source>
</evidence>
<keyword evidence="3 7" id="KW-1133">Transmembrane helix</keyword>
<dbReference type="AlphaFoldDB" id="A0A093UXX1"/>
<reference evidence="9" key="2">
    <citation type="journal article" date="2014" name="PLoS Genet.">
        <title>Signature gene expression reveals novel clues to the molecular mechanisms of dimorphic transition in Penicillium marneffei.</title>
        <authorList>
            <person name="Yang E."/>
            <person name="Wang G."/>
            <person name="Cai J."/>
            <person name="Woo P.C."/>
            <person name="Lau S.K."/>
            <person name="Yuen K.-Y."/>
            <person name="Chow W.-N."/>
            <person name="Lin X."/>
        </authorList>
    </citation>
    <scope>NUCLEOTIDE SEQUENCE</scope>
    <source>
        <strain evidence="9">PM1</strain>
    </source>
</reference>
<protein>
    <recommendedName>
        <fullName evidence="8">Rhodopsin domain-containing protein</fullName>
    </recommendedName>
</protein>
<feature type="transmembrane region" description="Helical" evidence="7">
    <location>
        <begin position="252"/>
        <end position="276"/>
    </location>
</feature>
<feature type="transmembrane region" description="Helical" evidence="7">
    <location>
        <begin position="42"/>
        <end position="66"/>
    </location>
</feature>
<evidence type="ECO:0000259" key="8">
    <source>
        <dbReference type="Pfam" id="PF20684"/>
    </source>
</evidence>
<evidence type="ECO:0000256" key="6">
    <source>
        <dbReference type="SAM" id="MobiDB-lite"/>
    </source>
</evidence>
<dbReference type="EMBL" id="JPOX01000025">
    <property type="protein sequence ID" value="KFX45127.1"/>
    <property type="molecule type" value="Genomic_DNA"/>
</dbReference>
<feature type="transmembrane region" description="Helical" evidence="7">
    <location>
        <begin position="183"/>
        <end position="202"/>
    </location>
</feature>
<keyword evidence="2 7" id="KW-0812">Transmembrane</keyword>
<feature type="region of interest" description="Disordered" evidence="6">
    <location>
        <begin position="291"/>
        <end position="358"/>
    </location>
</feature>
<dbReference type="GO" id="GO:0016020">
    <property type="term" value="C:membrane"/>
    <property type="evidence" value="ECO:0007669"/>
    <property type="project" value="UniProtKB-SubCell"/>
</dbReference>
<evidence type="ECO:0000256" key="2">
    <source>
        <dbReference type="ARBA" id="ARBA00022692"/>
    </source>
</evidence>
<proteinExistence type="inferred from homology"/>
<feature type="domain" description="Rhodopsin" evidence="8">
    <location>
        <begin position="26"/>
        <end position="276"/>
    </location>
</feature>
<dbReference type="PANTHER" id="PTHR33048">
    <property type="entry name" value="PTH11-LIKE INTEGRAL MEMBRANE PROTEIN (AFU_ORTHOLOGUE AFUA_5G11245)"/>
    <property type="match status" value="1"/>
</dbReference>
<evidence type="ECO:0000313" key="9">
    <source>
        <dbReference type="EMBL" id="KFX45127.1"/>
    </source>
</evidence>
<comment type="subcellular location">
    <subcellularLocation>
        <location evidence="1">Membrane</location>
        <topology evidence="1">Multi-pass membrane protein</topology>
    </subcellularLocation>
</comment>
<dbReference type="Pfam" id="PF20684">
    <property type="entry name" value="Fung_rhodopsin"/>
    <property type="match status" value="1"/>
</dbReference>
<keyword evidence="4 7" id="KW-0472">Membrane</keyword>
<organism evidence="9">
    <name type="scientific">Talaromyces marneffei PM1</name>
    <dbReference type="NCBI Taxonomy" id="1077442"/>
    <lineage>
        <taxon>Eukaryota</taxon>
        <taxon>Fungi</taxon>
        <taxon>Dikarya</taxon>
        <taxon>Ascomycota</taxon>
        <taxon>Pezizomycotina</taxon>
        <taxon>Eurotiomycetes</taxon>
        <taxon>Eurotiomycetidae</taxon>
        <taxon>Eurotiales</taxon>
        <taxon>Trichocomaceae</taxon>
        <taxon>Talaromyces</taxon>
        <taxon>Talaromyces sect. Talaromyces</taxon>
    </lineage>
</organism>
<dbReference type="InterPro" id="IPR052337">
    <property type="entry name" value="SAT4-like"/>
</dbReference>
<dbReference type="PANTHER" id="PTHR33048:SF155">
    <property type="entry name" value="INTEGRAL MEMBRANE PROTEIN"/>
    <property type="match status" value="1"/>
</dbReference>